<gene>
    <name evidence="1" type="ORF">M404DRAFT_34636</name>
</gene>
<organism evidence="1 2">
    <name type="scientific">Pisolithus tinctorius Marx 270</name>
    <dbReference type="NCBI Taxonomy" id="870435"/>
    <lineage>
        <taxon>Eukaryota</taxon>
        <taxon>Fungi</taxon>
        <taxon>Dikarya</taxon>
        <taxon>Basidiomycota</taxon>
        <taxon>Agaricomycotina</taxon>
        <taxon>Agaricomycetes</taxon>
        <taxon>Agaricomycetidae</taxon>
        <taxon>Boletales</taxon>
        <taxon>Sclerodermatineae</taxon>
        <taxon>Pisolithaceae</taxon>
        <taxon>Pisolithus</taxon>
    </lineage>
</organism>
<reference evidence="1 2" key="1">
    <citation type="submission" date="2014-04" db="EMBL/GenBank/DDBJ databases">
        <authorList>
            <consortium name="DOE Joint Genome Institute"/>
            <person name="Kuo A."/>
            <person name="Kohler A."/>
            <person name="Costa M.D."/>
            <person name="Nagy L.G."/>
            <person name="Floudas D."/>
            <person name="Copeland A."/>
            <person name="Barry K.W."/>
            <person name="Cichocki N."/>
            <person name="Veneault-Fourrey C."/>
            <person name="LaButti K."/>
            <person name="Lindquist E.A."/>
            <person name="Lipzen A."/>
            <person name="Lundell T."/>
            <person name="Morin E."/>
            <person name="Murat C."/>
            <person name="Sun H."/>
            <person name="Tunlid A."/>
            <person name="Henrissat B."/>
            <person name="Grigoriev I.V."/>
            <person name="Hibbett D.S."/>
            <person name="Martin F."/>
            <person name="Nordberg H.P."/>
            <person name="Cantor M.N."/>
            <person name="Hua S.X."/>
        </authorList>
    </citation>
    <scope>NUCLEOTIDE SEQUENCE [LARGE SCALE GENOMIC DNA]</scope>
    <source>
        <strain evidence="1 2">Marx 270</strain>
    </source>
</reference>
<dbReference type="AlphaFoldDB" id="A0A0C3NGN9"/>
<dbReference type="Proteomes" id="UP000054217">
    <property type="component" value="Unassembled WGS sequence"/>
</dbReference>
<accession>A0A0C3NGN9</accession>
<dbReference type="OrthoDB" id="2369050at2759"/>
<evidence type="ECO:0000313" key="1">
    <source>
        <dbReference type="EMBL" id="KIN94860.1"/>
    </source>
</evidence>
<sequence>MCDCPNDFPDAKNYKVLTAADVKAACKKCAKPFTAVIEDELALKCSHIMEEEDTETIAVVMPSAVLGDGTDLGEEYITPLSVPHLHWSCLLEGPNLTFPLPVKALIDSGSHLVLIDESLIEKLGL</sequence>
<dbReference type="HOGENOM" id="CLU_1993544_0_0_1"/>
<proteinExistence type="predicted"/>
<name>A0A0C3NGN9_PISTI</name>
<reference evidence="2" key="2">
    <citation type="submission" date="2015-01" db="EMBL/GenBank/DDBJ databases">
        <title>Evolutionary Origins and Diversification of the Mycorrhizal Mutualists.</title>
        <authorList>
            <consortium name="DOE Joint Genome Institute"/>
            <consortium name="Mycorrhizal Genomics Consortium"/>
            <person name="Kohler A."/>
            <person name="Kuo A."/>
            <person name="Nagy L.G."/>
            <person name="Floudas D."/>
            <person name="Copeland A."/>
            <person name="Barry K.W."/>
            <person name="Cichocki N."/>
            <person name="Veneault-Fourrey C."/>
            <person name="LaButti K."/>
            <person name="Lindquist E.A."/>
            <person name="Lipzen A."/>
            <person name="Lundell T."/>
            <person name="Morin E."/>
            <person name="Murat C."/>
            <person name="Riley R."/>
            <person name="Ohm R."/>
            <person name="Sun H."/>
            <person name="Tunlid A."/>
            <person name="Henrissat B."/>
            <person name="Grigoriev I.V."/>
            <person name="Hibbett D.S."/>
            <person name="Martin F."/>
        </authorList>
    </citation>
    <scope>NUCLEOTIDE SEQUENCE [LARGE SCALE GENOMIC DNA]</scope>
    <source>
        <strain evidence="2">Marx 270</strain>
    </source>
</reference>
<evidence type="ECO:0000313" key="2">
    <source>
        <dbReference type="Proteomes" id="UP000054217"/>
    </source>
</evidence>
<dbReference type="STRING" id="870435.A0A0C3NGN9"/>
<protein>
    <submittedName>
        <fullName evidence="1">Uncharacterized protein</fullName>
    </submittedName>
</protein>
<keyword evidence="2" id="KW-1185">Reference proteome</keyword>
<dbReference type="InParanoid" id="A0A0C3NGN9"/>
<dbReference type="EMBL" id="KN832083">
    <property type="protein sequence ID" value="KIN94860.1"/>
    <property type="molecule type" value="Genomic_DNA"/>
</dbReference>